<comment type="cofactor">
    <cofactor evidence="1">
        <name>Zn(2+)</name>
        <dbReference type="ChEBI" id="CHEBI:29105"/>
    </cofactor>
</comment>
<feature type="domain" description="Metallo-beta-lactamase" evidence="7">
    <location>
        <begin position="164"/>
        <end position="354"/>
    </location>
</feature>
<dbReference type="InterPro" id="IPR036866">
    <property type="entry name" value="RibonucZ/Hydroxyglut_hydro"/>
</dbReference>
<dbReference type="PANTHER" id="PTHR46233">
    <property type="entry name" value="HYDROXYACYLGLUTATHIONE HYDROLASE GLOC"/>
    <property type="match status" value="1"/>
</dbReference>
<feature type="compositionally biased region" description="Low complexity" evidence="6">
    <location>
        <begin position="383"/>
        <end position="394"/>
    </location>
</feature>
<dbReference type="Gene3D" id="1.25.40.10">
    <property type="entry name" value="Tetratricopeptide repeat domain"/>
    <property type="match status" value="1"/>
</dbReference>
<keyword evidence="5" id="KW-0802">TPR repeat</keyword>
<keyword evidence="4" id="KW-0862">Zinc</keyword>
<evidence type="ECO:0000256" key="1">
    <source>
        <dbReference type="ARBA" id="ARBA00001947"/>
    </source>
</evidence>
<evidence type="ECO:0000256" key="3">
    <source>
        <dbReference type="ARBA" id="ARBA00022801"/>
    </source>
</evidence>
<dbReference type="AlphaFoldDB" id="A0A1X2ITL7"/>
<dbReference type="InterPro" id="IPR019734">
    <property type="entry name" value="TPR_rpt"/>
</dbReference>
<evidence type="ECO:0000256" key="5">
    <source>
        <dbReference type="PROSITE-ProRule" id="PRU00339"/>
    </source>
</evidence>
<dbReference type="Proteomes" id="UP000193560">
    <property type="component" value="Unassembled WGS sequence"/>
</dbReference>
<keyword evidence="9" id="KW-1185">Reference proteome</keyword>
<dbReference type="SUPFAM" id="SSF48452">
    <property type="entry name" value="TPR-like"/>
    <property type="match status" value="1"/>
</dbReference>
<dbReference type="InterPro" id="IPR011990">
    <property type="entry name" value="TPR-like_helical_dom_sf"/>
</dbReference>
<evidence type="ECO:0000259" key="7">
    <source>
        <dbReference type="SMART" id="SM00849"/>
    </source>
</evidence>
<dbReference type="STRING" id="90262.A0A1X2ITL7"/>
<sequence>MTDFQPIATNNKSYNATKRGNDLYERQLYLDALQEYSKAIEAAGSSTGSGGHHDNYLALLYSNRCACYLLTHQYTSGLTDAEKVVQLAPFWAKVRVGEAKLKQGHYDQAIQYYRRALEKAVLERDNEAMGIRIMQIQPGQDIAMERHLRNPIQRRIYDFAKHMKNIIYAVVDLDTKQCVVVDACWDIDGICQVVEKEGYEIVACVVTHSHFDHVGGSPPAPYDTLPIKISGLASLLKKLPHIKAYIHPQDISTVRQSNPSILANRLVPTCTADITSSLTLGQRTHIQFLHTPGHTPGSQALLINEGRLIAGDTLLCGGLCGRTDLQGGDRRKMEDTLRYTLGQLDDRIVVYPGHNYYGIDWSTIGIEREKGLLGDDLVGFGMHSSSSPSSPTTQHQHHQYQHQTLSASSADASVSSSSSPTSPVASSSHSADGSVPYFSSLQRKKSSVDSRI</sequence>
<evidence type="ECO:0000313" key="8">
    <source>
        <dbReference type="EMBL" id="ORZ22154.1"/>
    </source>
</evidence>
<dbReference type="Gene3D" id="3.60.15.10">
    <property type="entry name" value="Ribonuclease Z/Hydroxyacylglutathione hydrolase-like"/>
    <property type="match status" value="1"/>
</dbReference>
<feature type="repeat" description="TPR" evidence="5">
    <location>
        <begin position="90"/>
        <end position="123"/>
    </location>
</feature>
<proteinExistence type="predicted"/>
<dbReference type="GO" id="GO:0016787">
    <property type="term" value="F:hydrolase activity"/>
    <property type="evidence" value="ECO:0007669"/>
    <property type="project" value="UniProtKB-KW"/>
</dbReference>
<dbReference type="SUPFAM" id="SSF56281">
    <property type="entry name" value="Metallo-hydrolase/oxidoreductase"/>
    <property type="match status" value="1"/>
</dbReference>
<gene>
    <name evidence="8" type="ORF">BCR42DRAFT_319657</name>
</gene>
<dbReference type="InterPro" id="IPR001279">
    <property type="entry name" value="Metallo-B-lactamas"/>
</dbReference>
<dbReference type="PANTHER" id="PTHR46233:SF3">
    <property type="entry name" value="HYDROXYACYLGLUTATHIONE HYDROLASE GLOC"/>
    <property type="match status" value="1"/>
</dbReference>
<comment type="caution">
    <text evidence="8">The sequence shown here is derived from an EMBL/GenBank/DDBJ whole genome shotgun (WGS) entry which is preliminary data.</text>
</comment>
<evidence type="ECO:0000256" key="4">
    <source>
        <dbReference type="ARBA" id="ARBA00022833"/>
    </source>
</evidence>
<evidence type="ECO:0000256" key="2">
    <source>
        <dbReference type="ARBA" id="ARBA00022723"/>
    </source>
</evidence>
<dbReference type="EMBL" id="MCGE01000004">
    <property type="protein sequence ID" value="ORZ22154.1"/>
    <property type="molecule type" value="Genomic_DNA"/>
</dbReference>
<name>A0A1X2ITL7_9FUNG</name>
<protein>
    <submittedName>
        <fullName evidence="8">Beta-lactamase-like protein</fullName>
    </submittedName>
</protein>
<evidence type="ECO:0000313" key="9">
    <source>
        <dbReference type="Proteomes" id="UP000193560"/>
    </source>
</evidence>
<organism evidence="8 9">
    <name type="scientific">Absidia repens</name>
    <dbReference type="NCBI Taxonomy" id="90262"/>
    <lineage>
        <taxon>Eukaryota</taxon>
        <taxon>Fungi</taxon>
        <taxon>Fungi incertae sedis</taxon>
        <taxon>Mucoromycota</taxon>
        <taxon>Mucoromycotina</taxon>
        <taxon>Mucoromycetes</taxon>
        <taxon>Mucorales</taxon>
        <taxon>Cunninghamellaceae</taxon>
        <taxon>Absidia</taxon>
    </lineage>
</organism>
<feature type="compositionally biased region" description="Low complexity" evidence="6">
    <location>
        <begin position="401"/>
        <end position="436"/>
    </location>
</feature>
<evidence type="ECO:0000256" key="6">
    <source>
        <dbReference type="SAM" id="MobiDB-lite"/>
    </source>
</evidence>
<dbReference type="SMART" id="SM00849">
    <property type="entry name" value="Lactamase_B"/>
    <property type="match status" value="1"/>
</dbReference>
<dbReference type="PROSITE" id="PS50005">
    <property type="entry name" value="TPR"/>
    <property type="match status" value="1"/>
</dbReference>
<reference evidence="8 9" key="1">
    <citation type="submission" date="2016-07" db="EMBL/GenBank/DDBJ databases">
        <title>Pervasive Adenine N6-methylation of Active Genes in Fungi.</title>
        <authorList>
            <consortium name="DOE Joint Genome Institute"/>
            <person name="Mondo S.J."/>
            <person name="Dannebaum R.O."/>
            <person name="Kuo R.C."/>
            <person name="Labutti K."/>
            <person name="Haridas S."/>
            <person name="Kuo A."/>
            <person name="Salamov A."/>
            <person name="Ahrendt S.R."/>
            <person name="Lipzen A."/>
            <person name="Sullivan W."/>
            <person name="Andreopoulos W.B."/>
            <person name="Clum A."/>
            <person name="Lindquist E."/>
            <person name="Daum C."/>
            <person name="Ramamoorthy G.K."/>
            <person name="Gryganskyi A."/>
            <person name="Culley D."/>
            <person name="Magnuson J.K."/>
            <person name="James T.Y."/>
            <person name="O'Malley M.A."/>
            <person name="Stajich J.E."/>
            <person name="Spatafora J.W."/>
            <person name="Visel A."/>
            <person name="Grigoriev I.V."/>
        </authorList>
    </citation>
    <scope>NUCLEOTIDE SEQUENCE [LARGE SCALE GENOMIC DNA]</scope>
    <source>
        <strain evidence="8 9">NRRL 1336</strain>
    </source>
</reference>
<dbReference type="Pfam" id="PF00753">
    <property type="entry name" value="Lactamase_B"/>
    <property type="match status" value="1"/>
</dbReference>
<dbReference type="InterPro" id="IPR051453">
    <property type="entry name" value="MBL_Glyoxalase_II"/>
</dbReference>
<keyword evidence="3" id="KW-0378">Hydrolase</keyword>
<dbReference type="GO" id="GO:0046872">
    <property type="term" value="F:metal ion binding"/>
    <property type="evidence" value="ECO:0007669"/>
    <property type="project" value="UniProtKB-KW"/>
</dbReference>
<feature type="region of interest" description="Disordered" evidence="6">
    <location>
        <begin position="382"/>
        <end position="452"/>
    </location>
</feature>
<dbReference type="OrthoDB" id="515692at2759"/>
<keyword evidence="2" id="KW-0479">Metal-binding</keyword>
<accession>A0A1X2ITL7</accession>